<dbReference type="InterPro" id="IPR025373">
    <property type="entry name" value="DUF4363"/>
</dbReference>
<evidence type="ECO:0000256" key="1">
    <source>
        <dbReference type="SAM" id="Phobius"/>
    </source>
</evidence>
<sequence length="147" mass="16897">MKIQHVMELIKDHYNSKKGDIMKSDRMKKFLAVGIPTATLIIFILVMLSGNYFKKPMGKDDDIVGFIEIVIEDVNKENWVEADKNREKLEKAWDKVVKRIQFSSERAEMNELEASLARLKGAIMAKDKGLALVELNAAYEHWKSLGR</sequence>
<evidence type="ECO:0000313" key="2">
    <source>
        <dbReference type="EMBL" id="SQB34230.1"/>
    </source>
</evidence>
<protein>
    <recommendedName>
        <fullName evidence="4">DUF4363 family protein</fullName>
    </recommendedName>
</protein>
<keyword evidence="1" id="KW-0472">Membrane</keyword>
<dbReference type="AlphaFoldDB" id="A0A2X2Y6U2"/>
<dbReference type="Pfam" id="PF14276">
    <property type="entry name" value="DUF4363"/>
    <property type="match status" value="1"/>
</dbReference>
<accession>A0A2X2Y6U2</accession>
<evidence type="ECO:0000313" key="3">
    <source>
        <dbReference type="Proteomes" id="UP000250223"/>
    </source>
</evidence>
<proteinExistence type="predicted"/>
<name>A0A2X2Y6U2_CLOCO</name>
<dbReference type="EMBL" id="UAWC01000007">
    <property type="protein sequence ID" value="SQB34230.1"/>
    <property type="molecule type" value="Genomic_DNA"/>
</dbReference>
<feature type="transmembrane region" description="Helical" evidence="1">
    <location>
        <begin position="30"/>
        <end position="53"/>
    </location>
</feature>
<reference evidence="2 3" key="1">
    <citation type="submission" date="2018-06" db="EMBL/GenBank/DDBJ databases">
        <authorList>
            <consortium name="Pathogen Informatics"/>
            <person name="Doyle S."/>
        </authorList>
    </citation>
    <scope>NUCLEOTIDE SEQUENCE [LARGE SCALE GENOMIC DNA]</scope>
    <source>
        <strain evidence="2 3">NCTC13028</strain>
    </source>
</reference>
<organism evidence="2 3">
    <name type="scientific">Clostridium cochlearium</name>
    <dbReference type="NCBI Taxonomy" id="1494"/>
    <lineage>
        <taxon>Bacteria</taxon>
        <taxon>Bacillati</taxon>
        <taxon>Bacillota</taxon>
        <taxon>Clostridia</taxon>
        <taxon>Eubacteriales</taxon>
        <taxon>Clostridiaceae</taxon>
        <taxon>Clostridium</taxon>
    </lineage>
</organism>
<keyword evidence="1" id="KW-0812">Transmembrane</keyword>
<evidence type="ECO:0008006" key="4">
    <source>
        <dbReference type="Google" id="ProtNLM"/>
    </source>
</evidence>
<keyword evidence="1" id="KW-1133">Transmembrane helix</keyword>
<dbReference type="Proteomes" id="UP000250223">
    <property type="component" value="Unassembled WGS sequence"/>
</dbReference>
<gene>
    <name evidence="2" type="ORF">NCTC13028_01124</name>
</gene>